<dbReference type="AlphaFoldDB" id="A0A644ZQY8"/>
<proteinExistence type="predicted"/>
<comment type="caution">
    <text evidence="1">The sequence shown here is derived from an EMBL/GenBank/DDBJ whole genome shotgun (WGS) entry which is preliminary data.</text>
</comment>
<gene>
    <name evidence="1" type="ORF">SDC9_90063</name>
</gene>
<protein>
    <submittedName>
        <fullName evidence="1">Uncharacterized protein</fullName>
    </submittedName>
</protein>
<dbReference type="EMBL" id="VSSQ01010085">
    <property type="protein sequence ID" value="MPM43390.1"/>
    <property type="molecule type" value="Genomic_DNA"/>
</dbReference>
<evidence type="ECO:0000313" key="1">
    <source>
        <dbReference type="EMBL" id="MPM43390.1"/>
    </source>
</evidence>
<accession>A0A644ZQY8</accession>
<organism evidence="1">
    <name type="scientific">bioreactor metagenome</name>
    <dbReference type="NCBI Taxonomy" id="1076179"/>
    <lineage>
        <taxon>unclassified sequences</taxon>
        <taxon>metagenomes</taxon>
        <taxon>ecological metagenomes</taxon>
    </lineage>
</organism>
<name>A0A644ZQY8_9ZZZZ</name>
<reference evidence="1" key="1">
    <citation type="submission" date="2019-08" db="EMBL/GenBank/DDBJ databases">
        <authorList>
            <person name="Kucharzyk K."/>
            <person name="Murdoch R.W."/>
            <person name="Higgins S."/>
            <person name="Loffler F."/>
        </authorList>
    </citation>
    <scope>NUCLEOTIDE SEQUENCE</scope>
</reference>
<sequence>MILQLSVLEKKVAFVMGNRNVNKKNLNKKKKSIAECGQLVPLIILDGSVVVDKGLTIVDFETGNEIQADEAHNYIVIIEGQHRYAAIIELQEEDEKNKTSHAPDDVLVMYAQSEKGISVKKLISELNSTSVIWNGKDIVAGAAMCNPTDELLKYVKELTDLKSSSKDDNLPRSGYLLSTISKLVTFTPRLDKKVLSQSMDDGTEKLPTANIKRAKEILECALEVGFTHKYLSHRYFIDWFMDEVQREDGSYHVVCDKVSKLSKQQVDEIMKIKSGEFVYEIRQIANEANTVNQD</sequence>